<organism evidence="2 3">
    <name type="scientific">Saccharata proteae CBS 121410</name>
    <dbReference type="NCBI Taxonomy" id="1314787"/>
    <lineage>
        <taxon>Eukaryota</taxon>
        <taxon>Fungi</taxon>
        <taxon>Dikarya</taxon>
        <taxon>Ascomycota</taxon>
        <taxon>Pezizomycotina</taxon>
        <taxon>Dothideomycetes</taxon>
        <taxon>Dothideomycetes incertae sedis</taxon>
        <taxon>Botryosphaeriales</taxon>
        <taxon>Saccharataceae</taxon>
        <taxon>Saccharata</taxon>
    </lineage>
</organism>
<dbReference type="InterPro" id="IPR037238">
    <property type="entry name" value="YbiA-like_sf"/>
</dbReference>
<reference evidence="2" key="1">
    <citation type="journal article" date="2020" name="Stud. Mycol.">
        <title>101 Dothideomycetes genomes: a test case for predicting lifestyles and emergence of pathogens.</title>
        <authorList>
            <person name="Haridas S."/>
            <person name="Albert R."/>
            <person name="Binder M."/>
            <person name="Bloem J."/>
            <person name="Labutti K."/>
            <person name="Salamov A."/>
            <person name="Andreopoulos B."/>
            <person name="Baker S."/>
            <person name="Barry K."/>
            <person name="Bills G."/>
            <person name="Bluhm B."/>
            <person name="Cannon C."/>
            <person name="Castanera R."/>
            <person name="Culley D."/>
            <person name="Daum C."/>
            <person name="Ezra D."/>
            <person name="Gonzalez J."/>
            <person name="Henrissat B."/>
            <person name="Kuo A."/>
            <person name="Liang C."/>
            <person name="Lipzen A."/>
            <person name="Lutzoni F."/>
            <person name="Magnuson J."/>
            <person name="Mondo S."/>
            <person name="Nolan M."/>
            <person name="Ohm R."/>
            <person name="Pangilinan J."/>
            <person name="Park H.-J."/>
            <person name="Ramirez L."/>
            <person name="Alfaro M."/>
            <person name="Sun H."/>
            <person name="Tritt A."/>
            <person name="Yoshinaga Y."/>
            <person name="Zwiers L.-H."/>
            <person name="Turgeon B."/>
            <person name="Goodwin S."/>
            <person name="Spatafora J."/>
            <person name="Crous P."/>
            <person name="Grigoriev I."/>
        </authorList>
    </citation>
    <scope>NUCLEOTIDE SEQUENCE</scope>
    <source>
        <strain evidence="2">CBS 121410</strain>
    </source>
</reference>
<dbReference type="AlphaFoldDB" id="A0A9P4LX97"/>
<gene>
    <name evidence="2" type="ORF">K490DRAFT_48263</name>
</gene>
<proteinExistence type="predicted"/>
<evidence type="ECO:0000313" key="2">
    <source>
        <dbReference type="EMBL" id="KAF2084778.1"/>
    </source>
</evidence>
<name>A0A9P4LX97_9PEZI</name>
<evidence type="ECO:0000259" key="1">
    <source>
        <dbReference type="Pfam" id="PF08719"/>
    </source>
</evidence>
<dbReference type="OrthoDB" id="206452at2759"/>
<dbReference type="Proteomes" id="UP000799776">
    <property type="component" value="Unassembled WGS sequence"/>
</dbReference>
<evidence type="ECO:0000313" key="3">
    <source>
        <dbReference type="Proteomes" id="UP000799776"/>
    </source>
</evidence>
<accession>A0A9P4LX97</accession>
<sequence length="190" mass="22138">MTSTETETDTDTDAGPIFFWREYDHPYGFLSQWFDAAFVVVDEGEGGGVERTYRTAEEWMMVGKARCFGDEETAAQILRATTPAEHKALGRKVKDFDRQVWDQHKSRIVEEGNWHKFTRNKEQSQLAELLLKTGERELVEASPYDRIWGIGFDRNQAEEKRDEWGENLLGKALMSVRRRLKERERNSQTA</sequence>
<protein>
    <submittedName>
        <fullName evidence="2">DUF1768-domain-containing protein</fullName>
    </submittedName>
</protein>
<dbReference type="CDD" id="cd15457">
    <property type="entry name" value="NADAR"/>
    <property type="match status" value="1"/>
</dbReference>
<dbReference type="Pfam" id="PF08719">
    <property type="entry name" value="NADAR"/>
    <property type="match status" value="1"/>
</dbReference>
<dbReference type="NCBIfam" id="TIGR02464">
    <property type="entry name" value="ribofla_fusion"/>
    <property type="match status" value="1"/>
</dbReference>
<feature type="domain" description="NADAR" evidence="1">
    <location>
        <begin position="18"/>
        <end position="181"/>
    </location>
</feature>
<dbReference type="SUPFAM" id="SSF143990">
    <property type="entry name" value="YbiA-like"/>
    <property type="match status" value="1"/>
</dbReference>
<dbReference type="EMBL" id="ML978737">
    <property type="protein sequence ID" value="KAF2084778.1"/>
    <property type="molecule type" value="Genomic_DNA"/>
</dbReference>
<dbReference type="InterPro" id="IPR012816">
    <property type="entry name" value="NADAR"/>
</dbReference>
<keyword evidence="3" id="KW-1185">Reference proteome</keyword>
<dbReference type="Gene3D" id="1.10.357.40">
    <property type="entry name" value="YbiA-like"/>
    <property type="match status" value="1"/>
</dbReference>
<comment type="caution">
    <text evidence="2">The sequence shown here is derived from an EMBL/GenBank/DDBJ whole genome shotgun (WGS) entry which is preliminary data.</text>
</comment>